<organism evidence="3 4">
    <name type="scientific">'Catharanthus roseus' aster yellows phytoplasma</name>
    <dbReference type="NCBI Taxonomy" id="1193712"/>
    <lineage>
        <taxon>Bacteria</taxon>
        <taxon>Bacillati</taxon>
        <taxon>Mycoplasmatota</taxon>
        <taxon>Mollicutes</taxon>
        <taxon>Acholeplasmatales</taxon>
        <taxon>Acholeplasmataceae</taxon>
        <taxon>Candidatus Phytoplasma</taxon>
        <taxon>16SrI (Aster yellows group)</taxon>
    </lineage>
</organism>
<keyword evidence="4" id="KW-1185">Reference proteome</keyword>
<dbReference type="PIRSF" id="PIRSF004553">
    <property type="entry name" value="CHP00095"/>
    <property type="match status" value="1"/>
</dbReference>
<proteinExistence type="predicted"/>
<dbReference type="InterPro" id="IPR002052">
    <property type="entry name" value="DNA_methylase_N6_adenine_CS"/>
</dbReference>
<dbReference type="PROSITE" id="PS00092">
    <property type="entry name" value="N6_MTASE"/>
    <property type="match status" value="1"/>
</dbReference>
<evidence type="ECO:0000256" key="2">
    <source>
        <dbReference type="ARBA" id="ARBA00022679"/>
    </source>
</evidence>
<dbReference type="RefSeq" id="WP_130427663.1">
    <property type="nucleotide sequence ID" value="NZ_CP035949.1"/>
</dbReference>
<evidence type="ECO:0000313" key="3">
    <source>
        <dbReference type="EMBL" id="QBF23859.1"/>
    </source>
</evidence>
<dbReference type="InterPro" id="IPR029063">
    <property type="entry name" value="SAM-dependent_MTases_sf"/>
</dbReference>
<dbReference type="Pfam" id="PF03602">
    <property type="entry name" value="Cons_hypoth95"/>
    <property type="match status" value="1"/>
</dbReference>
<dbReference type="GO" id="GO:0003676">
    <property type="term" value="F:nucleic acid binding"/>
    <property type="evidence" value="ECO:0007669"/>
    <property type="project" value="InterPro"/>
</dbReference>
<dbReference type="Gene3D" id="3.40.50.150">
    <property type="entry name" value="Vaccinia Virus protein VP39"/>
    <property type="match status" value="1"/>
</dbReference>
<dbReference type="SUPFAM" id="SSF53335">
    <property type="entry name" value="S-adenosyl-L-methionine-dependent methyltransferases"/>
    <property type="match status" value="1"/>
</dbReference>
<dbReference type="Proteomes" id="UP000289726">
    <property type="component" value="Chromosome"/>
</dbReference>
<dbReference type="EMBL" id="CP035949">
    <property type="protein sequence ID" value="QBF23859.1"/>
    <property type="molecule type" value="Genomic_DNA"/>
</dbReference>
<name>A0A4P6M8Z1_9MOLU</name>
<evidence type="ECO:0000256" key="1">
    <source>
        <dbReference type="ARBA" id="ARBA00022603"/>
    </source>
</evidence>
<protein>
    <submittedName>
        <fullName evidence="3">16S rRNA (Guanine(966)-N(2))-methyltransferase RsmD</fullName>
        <ecNumber evidence="3">2.1.1.171</ecNumber>
    </submittedName>
</protein>
<sequence>MTKTTIIIGGKFKGHKIKLVPSPHTKATSSLVKEALFNTLGSSVQNKIFLDLFAGNGSYGFEALSRDAKQAYFVDASLKAFQTLKENHQKLKLDLEQSIIFYGHFIQALKKFQKANLIFDFIILDPPYFKDFYLPAFEYLDKLTHQNSIIICELHPKIVLPTQIKEFVLQKEKQYGNKKIQFYKKI</sequence>
<dbReference type="AlphaFoldDB" id="A0A4P6M8Z1"/>
<dbReference type="GO" id="GO:0052913">
    <property type="term" value="F:16S rRNA (guanine(966)-N(2))-methyltransferase activity"/>
    <property type="evidence" value="ECO:0007669"/>
    <property type="project" value="UniProtKB-EC"/>
</dbReference>
<gene>
    <name evidence="3" type="primary">rsmD</name>
    <name evidence="3" type="ORF">EXT02_01465</name>
</gene>
<dbReference type="InterPro" id="IPR004398">
    <property type="entry name" value="RNA_MeTrfase_RsmD"/>
</dbReference>
<dbReference type="EC" id="2.1.1.171" evidence="3"/>
<dbReference type="PANTHER" id="PTHR43542">
    <property type="entry name" value="METHYLTRANSFERASE"/>
    <property type="match status" value="1"/>
</dbReference>
<reference evidence="3 4" key="1">
    <citation type="submission" date="2019-02" db="EMBL/GenBank/DDBJ databases">
        <title>Draft Genome Sequence of Maize Bushy Stunt-like Phytoplasma group 16SrI-B (Aster yellows) in South Africa.</title>
        <authorList>
            <person name="Coetzee B."/>
            <person name="Douglas-Smit N."/>
            <person name="Maree H.J."/>
            <person name="Burger J.T."/>
            <person name="Kruger K."/>
            <person name="Pietersen G."/>
        </authorList>
    </citation>
    <scope>NUCLEOTIDE SEQUENCE [LARGE SCALE GENOMIC DNA]</scope>
    <source>
        <strain evidence="3 4">De Villa</strain>
    </source>
</reference>
<dbReference type="PANTHER" id="PTHR43542:SF1">
    <property type="entry name" value="METHYLTRANSFERASE"/>
    <property type="match status" value="1"/>
</dbReference>
<dbReference type="NCBIfam" id="TIGR00095">
    <property type="entry name" value="16S rRNA (guanine(966)-N(2))-methyltransferase RsmD"/>
    <property type="match status" value="1"/>
</dbReference>
<accession>A0A4P6M8Z1</accession>
<dbReference type="CDD" id="cd02440">
    <property type="entry name" value="AdoMet_MTases"/>
    <property type="match status" value="1"/>
</dbReference>
<evidence type="ECO:0000313" key="4">
    <source>
        <dbReference type="Proteomes" id="UP000289726"/>
    </source>
</evidence>
<keyword evidence="1 3" id="KW-0489">Methyltransferase</keyword>
<keyword evidence="2 3" id="KW-0808">Transferase</keyword>